<dbReference type="SUPFAM" id="SSF56925">
    <property type="entry name" value="OMPA-like"/>
    <property type="match status" value="1"/>
</dbReference>
<keyword evidence="5" id="KW-1185">Reference proteome</keyword>
<reference evidence="4 5" key="1">
    <citation type="submission" date="2019-09" db="EMBL/GenBank/DDBJ databases">
        <title>Genomes of family Cryomorphaceae.</title>
        <authorList>
            <person name="Bowman J.P."/>
        </authorList>
    </citation>
    <scope>NUCLEOTIDE SEQUENCE [LARGE SCALE GENOMIC DNA]</scope>
    <source>
        <strain evidence="4 5">LMG 25704</strain>
    </source>
</reference>
<evidence type="ECO:0000313" key="4">
    <source>
        <dbReference type="EMBL" id="KAB2814830.1"/>
    </source>
</evidence>
<feature type="signal peptide" evidence="2">
    <location>
        <begin position="1"/>
        <end position="21"/>
    </location>
</feature>
<feature type="domain" description="Outer membrane protein beta-barrel" evidence="3">
    <location>
        <begin position="10"/>
        <end position="161"/>
    </location>
</feature>
<name>A0A6N6RML8_9FLAO</name>
<sequence length="205" mass="22235">MKLRLHLTILACSLGSLSVLAQDISLQAYNGYQFFGRLRTTTGELYLEDSYAFGFGLDFGLNKSLGFNIIYTYQGTDLKFDERGSFGSETITRMNVNYIMAGSTYHLETNSKIAPFGGVLLGLAIFDPANPLYDTETFFAFGGQFGARLSLTDKFGVNFRTQLLAPVQGLGAGLWCGGGGCDVGLSAVSSILQMNLMLGIDLKLH</sequence>
<evidence type="ECO:0000256" key="2">
    <source>
        <dbReference type="SAM" id="SignalP"/>
    </source>
</evidence>
<dbReference type="InterPro" id="IPR027385">
    <property type="entry name" value="Beta-barrel_OMP"/>
</dbReference>
<comment type="caution">
    <text evidence="4">The sequence shown here is derived from an EMBL/GenBank/DDBJ whole genome shotgun (WGS) entry which is preliminary data.</text>
</comment>
<evidence type="ECO:0000313" key="5">
    <source>
        <dbReference type="Proteomes" id="UP000468650"/>
    </source>
</evidence>
<evidence type="ECO:0000259" key="3">
    <source>
        <dbReference type="Pfam" id="PF13505"/>
    </source>
</evidence>
<dbReference type="InterPro" id="IPR011250">
    <property type="entry name" value="OMP/PagP_B-barrel"/>
</dbReference>
<feature type="chain" id="PRO_5027067697" evidence="2">
    <location>
        <begin position="22"/>
        <end position="205"/>
    </location>
</feature>
<dbReference type="OrthoDB" id="838103at2"/>
<dbReference type="Proteomes" id="UP000468650">
    <property type="component" value="Unassembled WGS sequence"/>
</dbReference>
<dbReference type="AlphaFoldDB" id="A0A6N6RML8"/>
<gene>
    <name evidence="4" type="ORF">F8C67_03515</name>
</gene>
<keyword evidence="1 2" id="KW-0732">Signal</keyword>
<accession>A0A6N6RML8</accession>
<protein>
    <submittedName>
        <fullName evidence="4">Porin family protein</fullName>
    </submittedName>
</protein>
<organism evidence="4 5">
    <name type="scientific">Phaeocystidibacter luteus</name>
    <dbReference type="NCBI Taxonomy" id="911197"/>
    <lineage>
        <taxon>Bacteria</taxon>
        <taxon>Pseudomonadati</taxon>
        <taxon>Bacteroidota</taxon>
        <taxon>Flavobacteriia</taxon>
        <taxon>Flavobacteriales</taxon>
        <taxon>Phaeocystidibacteraceae</taxon>
        <taxon>Phaeocystidibacter</taxon>
    </lineage>
</organism>
<dbReference type="EMBL" id="WBVO01000001">
    <property type="protein sequence ID" value="KAB2814830.1"/>
    <property type="molecule type" value="Genomic_DNA"/>
</dbReference>
<dbReference type="Pfam" id="PF13505">
    <property type="entry name" value="OMP_b-brl"/>
    <property type="match status" value="1"/>
</dbReference>
<evidence type="ECO:0000256" key="1">
    <source>
        <dbReference type="ARBA" id="ARBA00022729"/>
    </source>
</evidence>
<dbReference type="RefSeq" id="WP_151666408.1">
    <property type="nucleotide sequence ID" value="NZ_WBVO01000001.1"/>
</dbReference>
<proteinExistence type="predicted"/>
<dbReference type="Gene3D" id="2.40.160.20">
    <property type="match status" value="1"/>
</dbReference>